<name>A0A1Y1ZV58_9FUNG</name>
<comment type="caution">
    <text evidence="1">The sequence shown here is derived from an EMBL/GenBank/DDBJ whole genome shotgun (WGS) entry which is preliminary data.</text>
</comment>
<gene>
    <name evidence="1" type="ORF">BCR33DRAFT_751784</name>
</gene>
<evidence type="ECO:0000313" key="1">
    <source>
        <dbReference type="EMBL" id="ORY14094.1"/>
    </source>
</evidence>
<protein>
    <submittedName>
        <fullName evidence="1">Uncharacterized protein</fullName>
    </submittedName>
</protein>
<sequence>MTYYDFSCTLDIHEVALPSITGVGFSYKIDAVKVQNEWFGMYLTEDGEKLVFSINTNHTVIASLTFPVKALWKRDSQKSIGFVIFYTLGLVGLDPCYHATMLPIHATNSCYHATMLPCYQFMLPCYHATMLPIHATKSPPLGFEPEVFTFATTMINHCTKSNLHNEKKN</sequence>
<accession>A0A1Y1ZV58</accession>
<evidence type="ECO:0000313" key="2">
    <source>
        <dbReference type="Proteomes" id="UP000193642"/>
    </source>
</evidence>
<dbReference type="AlphaFoldDB" id="A0A1Y1ZV58"/>
<organism evidence="1 2">
    <name type="scientific">Rhizoclosmatium globosum</name>
    <dbReference type="NCBI Taxonomy" id="329046"/>
    <lineage>
        <taxon>Eukaryota</taxon>
        <taxon>Fungi</taxon>
        <taxon>Fungi incertae sedis</taxon>
        <taxon>Chytridiomycota</taxon>
        <taxon>Chytridiomycota incertae sedis</taxon>
        <taxon>Chytridiomycetes</taxon>
        <taxon>Chytridiales</taxon>
        <taxon>Chytriomycetaceae</taxon>
        <taxon>Rhizoclosmatium</taxon>
    </lineage>
</organism>
<reference evidence="1 2" key="1">
    <citation type="submission" date="2016-07" db="EMBL/GenBank/DDBJ databases">
        <title>Pervasive Adenine N6-methylation of Active Genes in Fungi.</title>
        <authorList>
            <consortium name="DOE Joint Genome Institute"/>
            <person name="Mondo S.J."/>
            <person name="Dannebaum R.O."/>
            <person name="Kuo R.C."/>
            <person name="Labutti K."/>
            <person name="Haridas S."/>
            <person name="Kuo A."/>
            <person name="Salamov A."/>
            <person name="Ahrendt S.R."/>
            <person name="Lipzen A."/>
            <person name="Sullivan W."/>
            <person name="Andreopoulos W.B."/>
            <person name="Clum A."/>
            <person name="Lindquist E."/>
            <person name="Daum C."/>
            <person name="Ramamoorthy G.K."/>
            <person name="Gryganskyi A."/>
            <person name="Culley D."/>
            <person name="Magnuson J.K."/>
            <person name="James T.Y."/>
            <person name="O'Malley M.A."/>
            <person name="Stajich J.E."/>
            <person name="Spatafora J.W."/>
            <person name="Visel A."/>
            <person name="Grigoriev I.V."/>
        </authorList>
    </citation>
    <scope>NUCLEOTIDE SEQUENCE [LARGE SCALE GENOMIC DNA]</scope>
    <source>
        <strain evidence="1 2">JEL800</strain>
    </source>
</reference>
<proteinExistence type="predicted"/>
<keyword evidence="2" id="KW-1185">Reference proteome</keyword>
<dbReference type="EMBL" id="MCGO01000335">
    <property type="protein sequence ID" value="ORY14094.1"/>
    <property type="molecule type" value="Genomic_DNA"/>
</dbReference>
<dbReference type="Proteomes" id="UP000193642">
    <property type="component" value="Unassembled WGS sequence"/>
</dbReference>